<sequence length="377" mass="41535">MAPTENARVLDRWLHQNADHAVIVIGLDGRIQQWLGACERLFGYSAAQAVGQPGAVLFTEEDRQRGLPELELQEALHSPRSEDDRWHVRRDGSRVYVIGSAVAVRDEHGQPMGFVKMLLDRTDKRSYLEALENRLREQANTKAYKEVAVTTLAHELRNPLAPLSNAVQLIRLTPGAQNIELPLGIIERQLDALRRLVDDLSDAGRVSSHKMSLHREQTDLAALLRELASGMSSEFQGRQLTLTVLLPPTPILLELDRGRLQQAVMNLLSNALRYTPAGGQVWLKGTVEVDHAVIRVSDTGIGLAPETLPHIFELFTRAPSAESLAPSGMGIGLALVKQIAELHGGAVEVRSDGPGKGCEFSLRLPSHRHRLGPDRTT</sequence>
<dbReference type="Pfam" id="PF00989">
    <property type="entry name" value="PAS"/>
    <property type="match status" value="1"/>
</dbReference>
<dbReference type="InterPro" id="IPR004358">
    <property type="entry name" value="Sig_transdc_His_kin-like_C"/>
</dbReference>
<evidence type="ECO:0000256" key="2">
    <source>
        <dbReference type="ARBA" id="ARBA00004429"/>
    </source>
</evidence>
<gene>
    <name evidence="10" type="ORF">HHL10_20940</name>
</gene>
<keyword evidence="6" id="KW-0418">Kinase</keyword>
<evidence type="ECO:0000256" key="5">
    <source>
        <dbReference type="ARBA" id="ARBA00022679"/>
    </source>
</evidence>
<dbReference type="GO" id="GO:0000155">
    <property type="term" value="F:phosphorelay sensor kinase activity"/>
    <property type="evidence" value="ECO:0007669"/>
    <property type="project" value="InterPro"/>
</dbReference>
<keyword evidence="5" id="KW-0808">Transferase</keyword>
<comment type="subcellular location">
    <subcellularLocation>
        <location evidence="2">Cell inner membrane</location>
        <topology evidence="2">Multi-pass membrane protein</topology>
    </subcellularLocation>
</comment>
<dbReference type="PROSITE" id="PS50112">
    <property type="entry name" value="PAS"/>
    <property type="match status" value="1"/>
</dbReference>
<dbReference type="SUPFAM" id="SSF55874">
    <property type="entry name" value="ATPase domain of HSP90 chaperone/DNA topoisomerase II/histidine kinase"/>
    <property type="match status" value="1"/>
</dbReference>
<dbReference type="SMART" id="SM00388">
    <property type="entry name" value="HisKA"/>
    <property type="match status" value="1"/>
</dbReference>
<dbReference type="Proteomes" id="UP000574067">
    <property type="component" value="Unassembled WGS sequence"/>
</dbReference>
<dbReference type="InterPro" id="IPR035965">
    <property type="entry name" value="PAS-like_dom_sf"/>
</dbReference>
<dbReference type="SMART" id="SM00091">
    <property type="entry name" value="PAS"/>
    <property type="match status" value="1"/>
</dbReference>
<dbReference type="EC" id="2.7.13.3" evidence="3"/>
<dbReference type="Pfam" id="PF02518">
    <property type="entry name" value="HATPase_c"/>
    <property type="match status" value="1"/>
</dbReference>
<dbReference type="InterPro" id="IPR003661">
    <property type="entry name" value="HisK_dim/P_dom"/>
</dbReference>
<dbReference type="InterPro" id="IPR013767">
    <property type="entry name" value="PAS_fold"/>
</dbReference>
<accession>A0A848FHW4</accession>
<evidence type="ECO:0000313" key="11">
    <source>
        <dbReference type="Proteomes" id="UP000574067"/>
    </source>
</evidence>
<dbReference type="PROSITE" id="PS50109">
    <property type="entry name" value="HIS_KIN"/>
    <property type="match status" value="1"/>
</dbReference>
<proteinExistence type="predicted"/>
<evidence type="ECO:0000259" key="9">
    <source>
        <dbReference type="PROSITE" id="PS50113"/>
    </source>
</evidence>
<dbReference type="InterPro" id="IPR036097">
    <property type="entry name" value="HisK_dim/P_sf"/>
</dbReference>
<dbReference type="Gene3D" id="3.30.450.20">
    <property type="entry name" value="PAS domain"/>
    <property type="match status" value="1"/>
</dbReference>
<evidence type="ECO:0000256" key="6">
    <source>
        <dbReference type="ARBA" id="ARBA00022777"/>
    </source>
</evidence>
<organism evidence="10 11">
    <name type="scientific">Azohydromonas caseinilytica</name>
    <dbReference type="NCBI Taxonomy" id="2728836"/>
    <lineage>
        <taxon>Bacteria</taxon>
        <taxon>Pseudomonadati</taxon>
        <taxon>Pseudomonadota</taxon>
        <taxon>Betaproteobacteria</taxon>
        <taxon>Burkholderiales</taxon>
        <taxon>Sphaerotilaceae</taxon>
        <taxon>Azohydromonas</taxon>
    </lineage>
</organism>
<dbReference type="SUPFAM" id="SSF55785">
    <property type="entry name" value="PYP-like sensor domain (PAS domain)"/>
    <property type="match status" value="1"/>
</dbReference>
<feature type="domain" description="Histidine kinase" evidence="7">
    <location>
        <begin position="151"/>
        <end position="368"/>
    </location>
</feature>
<dbReference type="PROSITE" id="PS50113">
    <property type="entry name" value="PAC"/>
    <property type="match status" value="1"/>
</dbReference>
<reference evidence="10 11" key="1">
    <citation type="submission" date="2020-04" db="EMBL/GenBank/DDBJ databases">
        <title>Azohydromonas sp. isolated from soil.</title>
        <authorList>
            <person name="Dahal R.H."/>
        </authorList>
    </citation>
    <scope>NUCLEOTIDE SEQUENCE [LARGE SCALE GENOMIC DNA]</scope>
    <source>
        <strain evidence="10 11">G-1-1-14</strain>
    </source>
</reference>
<evidence type="ECO:0000313" key="10">
    <source>
        <dbReference type="EMBL" id="NML17441.1"/>
    </source>
</evidence>
<dbReference type="Pfam" id="PF00512">
    <property type="entry name" value="HisKA"/>
    <property type="match status" value="1"/>
</dbReference>
<evidence type="ECO:0000259" key="7">
    <source>
        <dbReference type="PROSITE" id="PS50109"/>
    </source>
</evidence>
<evidence type="ECO:0000256" key="3">
    <source>
        <dbReference type="ARBA" id="ARBA00012438"/>
    </source>
</evidence>
<evidence type="ECO:0000259" key="8">
    <source>
        <dbReference type="PROSITE" id="PS50112"/>
    </source>
</evidence>
<dbReference type="PANTHER" id="PTHR43547:SF2">
    <property type="entry name" value="HYBRID SIGNAL TRANSDUCTION HISTIDINE KINASE C"/>
    <property type="match status" value="1"/>
</dbReference>
<dbReference type="NCBIfam" id="TIGR00229">
    <property type="entry name" value="sensory_box"/>
    <property type="match status" value="1"/>
</dbReference>
<dbReference type="InterPro" id="IPR003594">
    <property type="entry name" value="HATPase_dom"/>
</dbReference>
<feature type="domain" description="PAS" evidence="8">
    <location>
        <begin position="6"/>
        <end position="79"/>
    </location>
</feature>
<dbReference type="EMBL" id="JABBFW010000018">
    <property type="protein sequence ID" value="NML17441.1"/>
    <property type="molecule type" value="Genomic_DNA"/>
</dbReference>
<keyword evidence="4" id="KW-0597">Phosphoprotein</keyword>
<dbReference type="Gene3D" id="1.10.287.130">
    <property type="match status" value="1"/>
</dbReference>
<protein>
    <recommendedName>
        <fullName evidence="3">histidine kinase</fullName>
        <ecNumber evidence="3">2.7.13.3</ecNumber>
    </recommendedName>
</protein>
<feature type="domain" description="PAC" evidence="9">
    <location>
        <begin position="81"/>
        <end position="133"/>
    </location>
</feature>
<keyword evidence="11" id="KW-1185">Reference proteome</keyword>
<dbReference type="GO" id="GO:0006355">
    <property type="term" value="P:regulation of DNA-templated transcription"/>
    <property type="evidence" value="ECO:0007669"/>
    <property type="project" value="InterPro"/>
</dbReference>
<dbReference type="InterPro" id="IPR005467">
    <property type="entry name" value="His_kinase_dom"/>
</dbReference>
<dbReference type="SMART" id="SM00387">
    <property type="entry name" value="HATPase_c"/>
    <property type="match status" value="1"/>
</dbReference>
<dbReference type="FunFam" id="3.30.565.10:FF:000006">
    <property type="entry name" value="Sensor histidine kinase WalK"/>
    <property type="match status" value="1"/>
</dbReference>
<evidence type="ECO:0000256" key="1">
    <source>
        <dbReference type="ARBA" id="ARBA00000085"/>
    </source>
</evidence>
<evidence type="ECO:0000256" key="4">
    <source>
        <dbReference type="ARBA" id="ARBA00022553"/>
    </source>
</evidence>
<dbReference type="RefSeq" id="WP_169162341.1">
    <property type="nucleotide sequence ID" value="NZ_JABBFW010000018.1"/>
</dbReference>
<dbReference type="GO" id="GO:0005886">
    <property type="term" value="C:plasma membrane"/>
    <property type="evidence" value="ECO:0007669"/>
    <property type="project" value="UniProtKB-SubCell"/>
</dbReference>
<name>A0A848FHW4_9BURK</name>
<dbReference type="PANTHER" id="PTHR43547">
    <property type="entry name" value="TWO-COMPONENT HISTIDINE KINASE"/>
    <property type="match status" value="1"/>
</dbReference>
<dbReference type="CDD" id="cd00130">
    <property type="entry name" value="PAS"/>
    <property type="match status" value="1"/>
</dbReference>
<dbReference type="Gene3D" id="3.30.565.10">
    <property type="entry name" value="Histidine kinase-like ATPase, C-terminal domain"/>
    <property type="match status" value="1"/>
</dbReference>
<dbReference type="InterPro" id="IPR000014">
    <property type="entry name" value="PAS"/>
</dbReference>
<dbReference type="InterPro" id="IPR036890">
    <property type="entry name" value="HATPase_C_sf"/>
</dbReference>
<comment type="caution">
    <text evidence="10">The sequence shown here is derived from an EMBL/GenBank/DDBJ whole genome shotgun (WGS) entry which is preliminary data.</text>
</comment>
<dbReference type="PRINTS" id="PR00344">
    <property type="entry name" value="BCTRLSENSOR"/>
</dbReference>
<dbReference type="CDD" id="cd00082">
    <property type="entry name" value="HisKA"/>
    <property type="match status" value="1"/>
</dbReference>
<dbReference type="SUPFAM" id="SSF47384">
    <property type="entry name" value="Homodimeric domain of signal transducing histidine kinase"/>
    <property type="match status" value="1"/>
</dbReference>
<comment type="catalytic activity">
    <reaction evidence="1">
        <text>ATP + protein L-histidine = ADP + protein N-phospho-L-histidine.</text>
        <dbReference type="EC" id="2.7.13.3"/>
    </reaction>
</comment>
<dbReference type="InterPro" id="IPR000700">
    <property type="entry name" value="PAS-assoc_C"/>
</dbReference>
<dbReference type="AlphaFoldDB" id="A0A848FHW4"/>